<feature type="compositionally biased region" description="Polar residues" evidence="1">
    <location>
        <begin position="489"/>
        <end position="508"/>
    </location>
</feature>
<accession>A0A0C9MNF6</accession>
<reference evidence="3" key="1">
    <citation type="submission" date="2014-09" db="EMBL/GenBank/DDBJ databases">
        <title>Draft genome sequence of an oleaginous Mucoromycotina fungus Mucor ambiguus NBRC6742.</title>
        <authorList>
            <person name="Takeda I."/>
            <person name="Yamane N."/>
            <person name="Morita T."/>
            <person name="Tamano K."/>
            <person name="Machida M."/>
            <person name="Baker S."/>
            <person name="Koike H."/>
        </authorList>
    </citation>
    <scope>NUCLEOTIDE SEQUENCE</scope>
    <source>
        <strain evidence="3">NBRC 6742</strain>
    </source>
</reference>
<evidence type="ECO:0008006" key="5">
    <source>
        <dbReference type="Google" id="ProtNLM"/>
    </source>
</evidence>
<dbReference type="OrthoDB" id="20273at2759"/>
<feature type="region of interest" description="Disordered" evidence="1">
    <location>
        <begin position="489"/>
        <end position="574"/>
    </location>
</feature>
<feature type="compositionally biased region" description="Polar residues" evidence="1">
    <location>
        <begin position="1"/>
        <end position="15"/>
    </location>
</feature>
<feature type="compositionally biased region" description="Acidic residues" evidence="1">
    <location>
        <begin position="518"/>
        <end position="574"/>
    </location>
</feature>
<proteinExistence type="predicted"/>
<keyword evidence="2" id="KW-1133">Transmembrane helix</keyword>
<dbReference type="STRING" id="91626.A0A0C9MNF6"/>
<keyword evidence="4" id="KW-1185">Reference proteome</keyword>
<dbReference type="Proteomes" id="UP000053815">
    <property type="component" value="Unassembled WGS sequence"/>
</dbReference>
<feature type="transmembrane region" description="Helical" evidence="2">
    <location>
        <begin position="136"/>
        <end position="159"/>
    </location>
</feature>
<organism evidence="3">
    <name type="scientific">Mucor ambiguus</name>
    <dbReference type="NCBI Taxonomy" id="91626"/>
    <lineage>
        <taxon>Eukaryota</taxon>
        <taxon>Fungi</taxon>
        <taxon>Fungi incertae sedis</taxon>
        <taxon>Mucoromycota</taxon>
        <taxon>Mucoromycotina</taxon>
        <taxon>Mucoromycetes</taxon>
        <taxon>Mucorales</taxon>
        <taxon>Mucorineae</taxon>
        <taxon>Mucoraceae</taxon>
        <taxon>Mucor</taxon>
    </lineage>
</organism>
<sequence>MRHRLGTSSQSSDEFLQQFPAPPVPQHFSDMNAIDNHGSHQTNKKTCPESNAVTLNNYPKEANAFVQNPNENGNHSTNHQANTMLASTAQREPSIPNAYALNTDFTFVDRPEKKENWTKRNCFFRWICCTMCFPAWVAYILWFIVIAVIICIIVIGAILGSFKMPTIDFAGLNSTLPNGTQQIEFSRTGVLIHTGLILNVINRNILNMKLSSLTAKAYYPINGTMVQIGKGYLDYQFIPKKSDINFTYPFQIDYNPSDPNSKYLLSSISDKCGFTGNTPSDIDISYDVSLNAQVLFVHVSPTISSSASFACPFQKGQIPGLPSTGSSGQGGLNGILGGLGAQANGTSSSTVHTTARATALPPSLLTTARLSTMRPISSSITPTLLPTTAQSTHISASIAVHTAMPSVTSTVHSSLASPSTIVAFHTASTTVMTSAPLLGSTFVASLTSSALSTTSSAVAPTLLVSGQPRVMSSSTTIQPTSRTASAILASSNPATLAGPTSTIRSSTIRPAPTPEDGSNGDDDQDDGDDGYDGDDGDDGYDGDDGDDGDDGYDGYDGDDDGDDGDNGDDDSDDE</sequence>
<evidence type="ECO:0000256" key="2">
    <source>
        <dbReference type="SAM" id="Phobius"/>
    </source>
</evidence>
<evidence type="ECO:0000313" key="3">
    <source>
        <dbReference type="EMBL" id="GAN09024.1"/>
    </source>
</evidence>
<name>A0A0C9MNF6_9FUNG</name>
<evidence type="ECO:0000313" key="4">
    <source>
        <dbReference type="Proteomes" id="UP000053815"/>
    </source>
</evidence>
<dbReference type="EMBL" id="DF836527">
    <property type="protein sequence ID" value="GAN09024.1"/>
    <property type="molecule type" value="Genomic_DNA"/>
</dbReference>
<dbReference type="AlphaFoldDB" id="A0A0C9MNF6"/>
<evidence type="ECO:0000256" key="1">
    <source>
        <dbReference type="SAM" id="MobiDB-lite"/>
    </source>
</evidence>
<keyword evidence="2" id="KW-0472">Membrane</keyword>
<feature type="region of interest" description="Disordered" evidence="1">
    <location>
        <begin position="1"/>
        <end position="46"/>
    </location>
</feature>
<protein>
    <recommendedName>
        <fullName evidence="5">Late embryogenesis abundant protein LEA-2 subgroup domain-containing protein</fullName>
    </recommendedName>
</protein>
<keyword evidence="2" id="KW-0812">Transmembrane</keyword>
<gene>
    <name evidence="3" type="ORF">MAM1_0238c08546</name>
</gene>